<gene>
    <name evidence="1" type="ORF">SDC9_41724</name>
</gene>
<protein>
    <submittedName>
        <fullName evidence="1">Uncharacterized protein</fullName>
    </submittedName>
</protein>
<proteinExistence type="predicted"/>
<dbReference type="AlphaFoldDB" id="A0A644VYJ9"/>
<name>A0A644VYJ9_9ZZZZ</name>
<organism evidence="1">
    <name type="scientific">bioreactor metagenome</name>
    <dbReference type="NCBI Taxonomy" id="1076179"/>
    <lineage>
        <taxon>unclassified sequences</taxon>
        <taxon>metagenomes</taxon>
        <taxon>ecological metagenomes</taxon>
    </lineage>
</organism>
<accession>A0A644VYJ9</accession>
<sequence>MVVDLREIGWIIHHCIEAQRTCQCKFGWFEYDGPAHAVLLPAVDGGRSHADRAFGHIGDAEIQIHCKFHCIVAGIDAPIHQVFQGKILQSIPENTLVGFLGDIGPDIVGKVLGTEKPLLLCELYLDIPHPFVVHKQIEEVESILECNRCILADYEEIGPKII</sequence>
<evidence type="ECO:0000313" key="1">
    <source>
        <dbReference type="EMBL" id="MPL95552.1"/>
    </source>
</evidence>
<comment type="caution">
    <text evidence="1">The sequence shown here is derived from an EMBL/GenBank/DDBJ whole genome shotgun (WGS) entry which is preliminary data.</text>
</comment>
<reference evidence="1" key="1">
    <citation type="submission" date="2019-08" db="EMBL/GenBank/DDBJ databases">
        <authorList>
            <person name="Kucharzyk K."/>
            <person name="Murdoch R.W."/>
            <person name="Higgins S."/>
            <person name="Loffler F."/>
        </authorList>
    </citation>
    <scope>NUCLEOTIDE SEQUENCE</scope>
</reference>
<dbReference type="EMBL" id="VSSQ01000472">
    <property type="protein sequence ID" value="MPL95552.1"/>
    <property type="molecule type" value="Genomic_DNA"/>
</dbReference>